<dbReference type="InterPro" id="IPR000089">
    <property type="entry name" value="Biotin_lipoyl"/>
</dbReference>
<dbReference type="InterPro" id="IPR001078">
    <property type="entry name" value="2-oxoacid_DH_actylTfrase"/>
</dbReference>
<dbReference type="FunFam" id="3.30.559.10:FF:000007">
    <property type="entry name" value="Dihydrolipoamide acetyltransferase component of pyruvate dehydrogenase complex"/>
    <property type="match status" value="1"/>
</dbReference>
<reference evidence="10 11" key="1">
    <citation type="submission" date="2020-02" db="EMBL/GenBank/DDBJ databases">
        <authorList>
            <person name="Gao J."/>
            <person name="Sun J."/>
        </authorList>
    </citation>
    <scope>NUCLEOTIDE SEQUENCE [LARGE SCALE GENOMIC DNA]</scope>
    <source>
        <strain evidence="10 11">7124</strain>
    </source>
</reference>
<dbReference type="Gene3D" id="3.30.559.10">
    <property type="entry name" value="Chloramphenicol acetyltransferase-like domain"/>
    <property type="match status" value="1"/>
</dbReference>
<dbReference type="Pfam" id="PF00198">
    <property type="entry name" value="2-oxoacid_dh"/>
    <property type="match status" value="1"/>
</dbReference>
<proteinExistence type="inferred from homology"/>
<dbReference type="PROSITE" id="PS51826">
    <property type="entry name" value="PSBD"/>
    <property type="match status" value="2"/>
</dbReference>
<dbReference type="PANTHER" id="PTHR43178:SF5">
    <property type="entry name" value="LIPOAMIDE ACYLTRANSFERASE COMPONENT OF BRANCHED-CHAIN ALPHA-KETO ACID DEHYDROGENASE COMPLEX, MITOCHONDRIAL"/>
    <property type="match status" value="1"/>
</dbReference>
<organism evidence="10 11">
    <name type="scientific">Paenibacillus apii</name>
    <dbReference type="NCBI Taxonomy" id="1850370"/>
    <lineage>
        <taxon>Bacteria</taxon>
        <taxon>Bacillati</taxon>
        <taxon>Bacillota</taxon>
        <taxon>Bacilli</taxon>
        <taxon>Bacillales</taxon>
        <taxon>Paenibacillaceae</taxon>
        <taxon>Paenibacillus</taxon>
    </lineage>
</organism>
<keyword evidence="3 6" id="KW-0808">Transferase</keyword>
<gene>
    <name evidence="10" type="ORF">G5B47_20270</name>
</gene>
<dbReference type="SUPFAM" id="SSF51230">
    <property type="entry name" value="Single hybrid motif"/>
    <property type="match status" value="1"/>
</dbReference>
<dbReference type="Gene3D" id="4.10.320.10">
    <property type="entry name" value="E3-binding domain"/>
    <property type="match status" value="2"/>
</dbReference>
<evidence type="ECO:0000256" key="3">
    <source>
        <dbReference type="ARBA" id="ARBA00022679"/>
    </source>
</evidence>
<feature type="region of interest" description="Disordered" evidence="7">
    <location>
        <begin position="86"/>
        <end position="141"/>
    </location>
</feature>
<dbReference type="PROSITE" id="PS50968">
    <property type="entry name" value="BIOTINYL_LIPOYL"/>
    <property type="match status" value="1"/>
</dbReference>
<dbReference type="InterPro" id="IPR023213">
    <property type="entry name" value="CAT-like_dom_sf"/>
</dbReference>
<dbReference type="Pfam" id="PF00364">
    <property type="entry name" value="Biotin_lipoyl"/>
    <property type="match status" value="1"/>
</dbReference>
<dbReference type="RefSeq" id="WP_165102042.1">
    <property type="nucleotide sequence ID" value="NZ_JAAKGU010000011.1"/>
</dbReference>
<feature type="region of interest" description="Disordered" evidence="7">
    <location>
        <begin position="157"/>
        <end position="184"/>
    </location>
</feature>
<accession>A0A6M1PX35</accession>
<feature type="compositionally biased region" description="Basic and acidic residues" evidence="7">
    <location>
        <begin position="165"/>
        <end position="175"/>
    </location>
</feature>
<dbReference type="Pfam" id="PF02817">
    <property type="entry name" value="E3_binding"/>
    <property type="match status" value="2"/>
</dbReference>
<dbReference type="EC" id="2.3.1.-" evidence="6"/>
<dbReference type="InterPro" id="IPR003016">
    <property type="entry name" value="2-oxoA_DH_lipoyl-BS"/>
</dbReference>
<name>A0A6M1PX35_9BACL</name>
<dbReference type="InterPro" id="IPR004167">
    <property type="entry name" value="PSBD"/>
</dbReference>
<dbReference type="AlphaFoldDB" id="A0A6M1PX35"/>
<dbReference type="Proteomes" id="UP000480151">
    <property type="component" value="Unassembled WGS sequence"/>
</dbReference>
<sequence length="478" mass="49910">MAELVVLPKLGLTMTEGTVSNWRKSKGDRVEQGDILFDVETDKISNEIEAKTGGVLREILVEEGTVEVFHPLAIIADADEDISALLPAGASGNPPEGEAASPRSVASGLGSSGAKAVAAEEEAAQDEPAAPGGRIKASPLARRTAKELDVELASVRGTGPQGRITDGDVRRHAESGKQGSPKVRISPAAAKEAAALGINPADIHKDGRIMKEDVRSYAAGTEAVPVGPNQVPGSVSGTVSPEAAAVSSNASLQEQAVSRVPMSAMRRVIAKRMRESVDISPAVTYNMRVDTSALAALRQQLRDSRKITYTDLMIAIAAKALQEHPLLNCSIEGNDLVLHKSVHIGVAVGLEGGLVVPVVRNAHRKGLGEISDEVRSLASAARDNALTPADMTGGTFTITNLGMYGMESFSPIINQPEVAILGVNAIVDTPVAVGGEVVVKPLMNLSLTADHRAVDGAVAAQFMQRIKAYAENPALLLL</sequence>
<evidence type="ECO:0000313" key="10">
    <source>
        <dbReference type="EMBL" id="NGM84741.1"/>
    </source>
</evidence>
<evidence type="ECO:0000256" key="1">
    <source>
        <dbReference type="ARBA" id="ARBA00001938"/>
    </source>
</evidence>
<keyword evidence="5 6" id="KW-0012">Acyltransferase</keyword>
<protein>
    <recommendedName>
        <fullName evidence="6">Dihydrolipoamide acetyltransferase component of pyruvate dehydrogenase complex</fullName>
        <ecNumber evidence="6">2.3.1.-</ecNumber>
    </recommendedName>
</protein>
<dbReference type="SUPFAM" id="SSF52777">
    <property type="entry name" value="CoA-dependent acyltransferases"/>
    <property type="match status" value="1"/>
</dbReference>
<evidence type="ECO:0000259" key="9">
    <source>
        <dbReference type="PROSITE" id="PS51826"/>
    </source>
</evidence>
<dbReference type="GO" id="GO:0031405">
    <property type="term" value="F:lipoic acid binding"/>
    <property type="evidence" value="ECO:0007669"/>
    <property type="project" value="TreeGrafter"/>
</dbReference>
<comment type="similarity">
    <text evidence="2 6">Belongs to the 2-oxoacid dehydrogenase family.</text>
</comment>
<evidence type="ECO:0000313" key="11">
    <source>
        <dbReference type="Proteomes" id="UP000480151"/>
    </source>
</evidence>
<dbReference type="PANTHER" id="PTHR43178">
    <property type="entry name" value="DIHYDROLIPOAMIDE ACETYLTRANSFERASE COMPONENT OF PYRUVATE DEHYDROGENASE COMPLEX"/>
    <property type="match status" value="1"/>
</dbReference>
<comment type="cofactor">
    <cofactor evidence="1 6">
        <name>(R)-lipoate</name>
        <dbReference type="ChEBI" id="CHEBI:83088"/>
    </cofactor>
</comment>
<keyword evidence="11" id="KW-1185">Reference proteome</keyword>
<evidence type="ECO:0000256" key="4">
    <source>
        <dbReference type="ARBA" id="ARBA00022823"/>
    </source>
</evidence>
<dbReference type="GO" id="GO:0005737">
    <property type="term" value="C:cytoplasm"/>
    <property type="evidence" value="ECO:0007669"/>
    <property type="project" value="TreeGrafter"/>
</dbReference>
<evidence type="ECO:0000256" key="7">
    <source>
        <dbReference type="SAM" id="MobiDB-lite"/>
    </source>
</evidence>
<feature type="domain" description="Peripheral subunit-binding (PSBD)" evidence="9">
    <location>
        <begin position="136"/>
        <end position="173"/>
    </location>
</feature>
<dbReference type="InterPro" id="IPR011053">
    <property type="entry name" value="Single_hybrid_motif"/>
</dbReference>
<keyword evidence="4 6" id="KW-0450">Lipoyl</keyword>
<comment type="caution">
    <text evidence="10">The sequence shown here is derived from an EMBL/GenBank/DDBJ whole genome shotgun (WGS) entry which is preliminary data.</text>
</comment>
<dbReference type="CDD" id="cd06849">
    <property type="entry name" value="lipoyl_domain"/>
    <property type="match status" value="1"/>
</dbReference>
<dbReference type="PROSITE" id="PS00189">
    <property type="entry name" value="LIPOYL"/>
    <property type="match status" value="1"/>
</dbReference>
<dbReference type="InterPro" id="IPR036625">
    <property type="entry name" value="E3-bd_dom_sf"/>
</dbReference>
<dbReference type="GO" id="GO:0016407">
    <property type="term" value="F:acetyltransferase activity"/>
    <property type="evidence" value="ECO:0007669"/>
    <property type="project" value="TreeGrafter"/>
</dbReference>
<evidence type="ECO:0000256" key="6">
    <source>
        <dbReference type="RuleBase" id="RU003423"/>
    </source>
</evidence>
<dbReference type="InterPro" id="IPR050743">
    <property type="entry name" value="2-oxoacid_DH_E2_comp"/>
</dbReference>
<feature type="domain" description="Lipoyl-binding" evidence="8">
    <location>
        <begin position="2"/>
        <end position="76"/>
    </location>
</feature>
<feature type="domain" description="Peripheral subunit-binding (PSBD)" evidence="9">
    <location>
        <begin position="184"/>
        <end position="218"/>
    </location>
</feature>
<evidence type="ECO:0000259" key="8">
    <source>
        <dbReference type="PROSITE" id="PS50968"/>
    </source>
</evidence>
<dbReference type="Gene3D" id="2.40.50.100">
    <property type="match status" value="1"/>
</dbReference>
<evidence type="ECO:0000256" key="2">
    <source>
        <dbReference type="ARBA" id="ARBA00007317"/>
    </source>
</evidence>
<dbReference type="SUPFAM" id="SSF47005">
    <property type="entry name" value="Peripheral subunit-binding domain of 2-oxo acid dehydrogenase complex"/>
    <property type="match status" value="1"/>
</dbReference>
<evidence type="ECO:0000256" key="5">
    <source>
        <dbReference type="ARBA" id="ARBA00023315"/>
    </source>
</evidence>
<dbReference type="EMBL" id="JAAKGU010000011">
    <property type="protein sequence ID" value="NGM84741.1"/>
    <property type="molecule type" value="Genomic_DNA"/>
</dbReference>